<dbReference type="STRING" id="1121429.SAMN02745133_01263"/>
<dbReference type="Proteomes" id="UP000184148">
    <property type="component" value="Unassembled WGS sequence"/>
</dbReference>
<dbReference type="AlphaFoldDB" id="A0A1M4WVD7"/>
<keyword evidence="3 6" id="KW-0808">Transferase</keyword>
<evidence type="ECO:0000256" key="6">
    <source>
        <dbReference type="RuleBase" id="RU004466"/>
    </source>
</evidence>
<protein>
    <submittedName>
        <fullName evidence="7">Polyprenyl synthetase</fullName>
    </submittedName>
</protein>
<name>A0A1M4WVD7_9FIRM</name>
<dbReference type="PANTHER" id="PTHR12001">
    <property type="entry name" value="GERANYLGERANYL PYROPHOSPHATE SYNTHASE"/>
    <property type="match status" value="1"/>
</dbReference>
<sequence length="256" mass="28681">MSGDVFASIREDIQIIHNTIKNQLLIKAGHVGDYAHLEFSPMDNFIRPAVVLIAARLYNCRSAKVISLGAIVQFIFMASHIHKNIPETAIQSYKVDPRDGTQFPVLVGDYLYGKFFTTLCDSDLLQYLRPLAEMIGRIHEGGILYRKNLHMLEDNNKLVNEIVRLEIAELMAGAARLAGDLAGAPEGDRESLYEFGVNLGMVYGLLQRNPLSVQGLKYTDQALKALEKLPNRPEKAMLENLVRALCLTEEDIRKVV</sequence>
<keyword evidence="5" id="KW-0460">Magnesium</keyword>
<evidence type="ECO:0000313" key="7">
    <source>
        <dbReference type="EMBL" id="SHE85127.1"/>
    </source>
</evidence>
<dbReference type="EMBL" id="FQUY01000007">
    <property type="protein sequence ID" value="SHE85127.1"/>
    <property type="molecule type" value="Genomic_DNA"/>
</dbReference>
<comment type="cofactor">
    <cofactor evidence="1">
        <name>Mg(2+)</name>
        <dbReference type="ChEBI" id="CHEBI:18420"/>
    </cofactor>
</comment>
<keyword evidence="8" id="KW-1185">Reference proteome</keyword>
<dbReference type="SUPFAM" id="SSF48576">
    <property type="entry name" value="Terpenoid synthases"/>
    <property type="match status" value="1"/>
</dbReference>
<organism evidence="7 8">
    <name type="scientific">Desulforamulus putei DSM 12395</name>
    <dbReference type="NCBI Taxonomy" id="1121429"/>
    <lineage>
        <taxon>Bacteria</taxon>
        <taxon>Bacillati</taxon>
        <taxon>Bacillota</taxon>
        <taxon>Clostridia</taxon>
        <taxon>Eubacteriales</taxon>
        <taxon>Peptococcaceae</taxon>
        <taxon>Desulforamulus</taxon>
    </lineage>
</organism>
<dbReference type="InterPro" id="IPR008949">
    <property type="entry name" value="Isoprenoid_synthase_dom_sf"/>
</dbReference>
<dbReference type="GO" id="GO:0008299">
    <property type="term" value="P:isoprenoid biosynthetic process"/>
    <property type="evidence" value="ECO:0007669"/>
    <property type="project" value="InterPro"/>
</dbReference>
<evidence type="ECO:0000256" key="4">
    <source>
        <dbReference type="ARBA" id="ARBA00022723"/>
    </source>
</evidence>
<dbReference type="InterPro" id="IPR000092">
    <property type="entry name" value="Polyprenyl_synt"/>
</dbReference>
<dbReference type="Gene3D" id="1.10.600.10">
    <property type="entry name" value="Farnesyl Diphosphate Synthase"/>
    <property type="match status" value="1"/>
</dbReference>
<dbReference type="OrthoDB" id="1795180at2"/>
<comment type="similarity">
    <text evidence="2 6">Belongs to the FPP/GGPP synthase family.</text>
</comment>
<reference evidence="8" key="1">
    <citation type="submission" date="2016-11" db="EMBL/GenBank/DDBJ databases">
        <authorList>
            <person name="Varghese N."/>
            <person name="Submissions S."/>
        </authorList>
    </citation>
    <scope>NUCLEOTIDE SEQUENCE [LARGE SCALE GENOMIC DNA]</scope>
    <source>
        <strain evidence="8">DSM 12395</strain>
    </source>
</reference>
<evidence type="ECO:0000256" key="1">
    <source>
        <dbReference type="ARBA" id="ARBA00001946"/>
    </source>
</evidence>
<dbReference type="GO" id="GO:0046872">
    <property type="term" value="F:metal ion binding"/>
    <property type="evidence" value="ECO:0007669"/>
    <property type="project" value="UniProtKB-KW"/>
</dbReference>
<dbReference type="Pfam" id="PF00348">
    <property type="entry name" value="polyprenyl_synt"/>
    <property type="match status" value="1"/>
</dbReference>
<dbReference type="PANTHER" id="PTHR12001:SF69">
    <property type="entry name" value="ALL TRANS-POLYPRENYL-DIPHOSPHATE SYNTHASE PDSS1"/>
    <property type="match status" value="1"/>
</dbReference>
<keyword evidence="4" id="KW-0479">Metal-binding</keyword>
<proteinExistence type="inferred from homology"/>
<evidence type="ECO:0000313" key="8">
    <source>
        <dbReference type="Proteomes" id="UP000184148"/>
    </source>
</evidence>
<evidence type="ECO:0000256" key="3">
    <source>
        <dbReference type="ARBA" id="ARBA00022679"/>
    </source>
</evidence>
<evidence type="ECO:0000256" key="2">
    <source>
        <dbReference type="ARBA" id="ARBA00006706"/>
    </source>
</evidence>
<dbReference type="RefSeq" id="WP_073237434.1">
    <property type="nucleotide sequence ID" value="NZ_FQUY01000007.1"/>
</dbReference>
<accession>A0A1M4WVD7</accession>
<dbReference type="GO" id="GO:0004659">
    <property type="term" value="F:prenyltransferase activity"/>
    <property type="evidence" value="ECO:0007669"/>
    <property type="project" value="InterPro"/>
</dbReference>
<evidence type="ECO:0000256" key="5">
    <source>
        <dbReference type="ARBA" id="ARBA00022842"/>
    </source>
</evidence>
<gene>
    <name evidence="7" type="ORF">SAMN02745133_01263</name>
</gene>